<dbReference type="InterPro" id="IPR055338">
    <property type="entry name" value="YqfX-like"/>
</dbReference>
<keyword evidence="2" id="KW-0812">Transmembrane</keyword>
<feature type="transmembrane region" description="Helical" evidence="2">
    <location>
        <begin position="45"/>
        <end position="73"/>
    </location>
</feature>
<protein>
    <recommendedName>
        <fullName evidence="5">DUF4190 domain-containing protein</fullName>
    </recommendedName>
</protein>
<feature type="compositionally biased region" description="Basic and acidic residues" evidence="1">
    <location>
        <begin position="27"/>
        <end position="39"/>
    </location>
</feature>
<evidence type="ECO:0000256" key="1">
    <source>
        <dbReference type="SAM" id="MobiDB-lite"/>
    </source>
</evidence>
<evidence type="ECO:0008006" key="5">
    <source>
        <dbReference type="Google" id="ProtNLM"/>
    </source>
</evidence>
<gene>
    <name evidence="3" type="ORF">OKJ48_17955</name>
</gene>
<keyword evidence="2" id="KW-0472">Membrane</keyword>
<evidence type="ECO:0000313" key="4">
    <source>
        <dbReference type="Proteomes" id="UP001352223"/>
    </source>
</evidence>
<feature type="transmembrane region" description="Helical" evidence="2">
    <location>
        <begin position="85"/>
        <end position="105"/>
    </location>
</feature>
<proteinExistence type="predicted"/>
<organism evidence="3 4">
    <name type="scientific">Streptomyces kunmingensis</name>
    <dbReference type="NCBI Taxonomy" id="68225"/>
    <lineage>
        <taxon>Bacteria</taxon>
        <taxon>Bacillati</taxon>
        <taxon>Actinomycetota</taxon>
        <taxon>Actinomycetes</taxon>
        <taxon>Kitasatosporales</taxon>
        <taxon>Streptomycetaceae</taxon>
        <taxon>Streptomyces</taxon>
    </lineage>
</organism>
<sequence>MQLTAPDRTQKTQPAQEPRQTQQASQAHEEQEVRPTGRRDTDGMAVASFVLGLVGLLVLNVFLGPIAIVLAGLALWRGTTRRGRALLGLGLGIADLVVLAVLIAGDSTLSWSIAG</sequence>
<keyword evidence="2" id="KW-1133">Transmembrane helix</keyword>
<comment type="caution">
    <text evidence="3">The sequence shown here is derived from an EMBL/GenBank/DDBJ whole genome shotgun (WGS) entry which is preliminary data.</text>
</comment>
<name>A0ABU6CCD6_9ACTN</name>
<reference evidence="3 4" key="1">
    <citation type="submission" date="2022-10" db="EMBL/GenBank/DDBJ databases">
        <authorList>
            <person name="Xie J."/>
            <person name="Shen N."/>
        </authorList>
    </citation>
    <scope>NUCLEOTIDE SEQUENCE [LARGE SCALE GENOMIC DNA]</scope>
    <source>
        <strain evidence="3 4">DSM 41681</strain>
    </source>
</reference>
<dbReference type="PANTHER" id="PTHR40040">
    <property type="entry name" value="SMALL HYDROPHOBIC PROTEIN-RELATED"/>
    <property type="match status" value="1"/>
</dbReference>
<dbReference type="Proteomes" id="UP001352223">
    <property type="component" value="Unassembled WGS sequence"/>
</dbReference>
<accession>A0ABU6CCD6</accession>
<evidence type="ECO:0000256" key="2">
    <source>
        <dbReference type="SAM" id="Phobius"/>
    </source>
</evidence>
<feature type="region of interest" description="Disordered" evidence="1">
    <location>
        <begin position="1"/>
        <end position="39"/>
    </location>
</feature>
<keyword evidence="4" id="KW-1185">Reference proteome</keyword>
<evidence type="ECO:0000313" key="3">
    <source>
        <dbReference type="EMBL" id="MEB3962119.1"/>
    </source>
</evidence>
<dbReference type="PANTHER" id="PTHR40040:SF1">
    <property type="entry name" value="MEMBRANE PROTEIN"/>
    <property type="match status" value="1"/>
</dbReference>
<dbReference type="EMBL" id="JAOZYB010000124">
    <property type="protein sequence ID" value="MEB3962119.1"/>
    <property type="molecule type" value="Genomic_DNA"/>
</dbReference>
<feature type="compositionally biased region" description="Polar residues" evidence="1">
    <location>
        <begin position="11"/>
        <end position="26"/>
    </location>
</feature>